<dbReference type="InterPro" id="IPR018484">
    <property type="entry name" value="FGGY_N"/>
</dbReference>
<feature type="domain" description="Carbohydrate kinase FGGY N-terminal" evidence="4">
    <location>
        <begin position="3"/>
        <end position="180"/>
    </location>
</feature>
<dbReference type="InterPro" id="IPR043129">
    <property type="entry name" value="ATPase_NBD"/>
</dbReference>
<dbReference type="VEuPathDB" id="FungiDB:B1J91_B01727g"/>
<dbReference type="Gene3D" id="1.20.58.2240">
    <property type="match status" value="1"/>
</dbReference>
<evidence type="ECO:0000256" key="1">
    <source>
        <dbReference type="ARBA" id="ARBA00009156"/>
    </source>
</evidence>
<evidence type="ECO:0000259" key="5">
    <source>
        <dbReference type="Pfam" id="PF02782"/>
    </source>
</evidence>
<accession>A0A0W0CWT7</accession>
<evidence type="ECO:0000256" key="2">
    <source>
        <dbReference type="ARBA" id="ARBA00022679"/>
    </source>
</evidence>
<dbReference type="Proteomes" id="UP000054886">
    <property type="component" value="Unassembled WGS sequence"/>
</dbReference>
<dbReference type="InterPro" id="IPR000577">
    <property type="entry name" value="Carb_kinase_FGGY"/>
</dbReference>
<evidence type="ECO:0000313" key="7">
    <source>
        <dbReference type="Proteomes" id="UP000054886"/>
    </source>
</evidence>
<organism evidence="6 7">
    <name type="scientific">Candida glabrata</name>
    <name type="common">Yeast</name>
    <name type="synonym">Torulopsis glabrata</name>
    <dbReference type="NCBI Taxonomy" id="5478"/>
    <lineage>
        <taxon>Eukaryota</taxon>
        <taxon>Fungi</taxon>
        <taxon>Dikarya</taxon>
        <taxon>Ascomycota</taxon>
        <taxon>Saccharomycotina</taxon>
        <taxon>Saccharomycetes</taxon>
        <taxon>Saccharomycetales</taxon>
        <taxon>Saccharomycetaceae</taxon>
        <taxon>Nakaseomyces</taxon>
    </lineage>
</organism>
<gene>
    <name evidence="6" type="ORF">AO440_000236</name>
</gene>
<sequence length="577" mass="62899">MGYYIGVDVGSGSVRACVVDDQGAMLSMATRDISKEEKLPGHVTQSSNEIWDAVCYCVKSAIGNSNVNNGDILGIGFDATCSLVVLNKDSFEPVAAGPNFDNNNQNIIMWMDHRAIEETKEINRSGDPCLKYVGGQMSVEMEIPKIKWLKNHMAPEEFKKLVFMDLPDYLTFMASGVNTRSYCSAVCKQGFLPKGVEGSSKGWSTEFLTKIGLEEISQSNFNALGGPNESGNFTYAGNQLSTVSESFIKSTNINPGCIVGSGIIDAYAGWIGTVASSTIEVPNNKEVVDIEECAGRLAAVAGTSTCHIVLSKTSIFVPGVWGPYRDVLVPDYWCAEGGQSFTGALLAHILSIHPSANELSNLVKQRNVDKFSFLNNYILELSRKNNLETPLLLTKDFFLYGDYHGNRSPIADPNMRAAIIGQSMDTSMDDLARTYLAACEFIAHQTKHIIDTLMNAGHTIKAIYMSGGQCRNNILMQLIANCTGLPLIIPKYIDSAVVFGSAILGAMAYSSSKNNSDKGGADLLWSTMSNMTPDGTTVFPATEDSIERKLINVKHKIFLEMAKTQQTYRQLVENAIR</sequence>
<dbReference type="GO" id="GO:0019150">
    <property type="term" value="F:D-ribulokinase activity"/>
    <property type="evidence" value="ECO:0007669"/>
    <property type="project" value="EnsemblFungi"/>
</dbReference>
<reference evidence="6 7" key="1">
    <citation type="submission" date="2015-10" db="EMBL/GenBank/DDBJ databases">
        <title>Draft genomes sequences of Candida glabrata isolates 1A, 1B, 2A, 2B, 3A and 3B.</title>
        <authorList>
            <person name="Haavelsrud O.E."/>
            <person name="Gaustad P."/>
        </authorList>
    </citation>
    <scope>NUCLEOTIDE SEQUENCE [LARGE SCALE GENOMIC DNA]</scope>
    <source>
        <strain evidence="6">910700640</strain>
    </source>
</reference>
<dbReference type="GO" id="GO:0005737">
    <property type="term" value="C:cytoplasm"/>
    <property type="evidence" value="ECO:0007669"/>
    <property type="project" value="TreeGrafter"/>
</dbReference>
<proteinExistence type="inferred from homology"/>
<dbReference type="Pfam" id="PF02782">
    <property type="entry name" value="FGGY_C"/>
    <property type="match status" value="1"/>
</dbReference>
<evidence type="ECO:0000259" key="4">
    <source>
        <dbReference type="Pfam" id="PF00370"/>
    </source>
</evidence>
<dbReference type="SUPFAM" id="SSF53067">
    <property type="entry name" value="Actin-like ATPase domain"/>
    <property type="match status" value="2"/>
</dbReference>
<dbReference type="VEuPathDB" id="FungiDB:GWK60_B01551"/>
<dbReference type="PANTHER" id="PTHR43435">
    <property type="entry name" value="RIBULOKINASE"/>
    <property type="match status" value="1"/>
</dbReference>
<dbReference type="NCBIfam" id="TIGR01315">
    <property type="entry name" value="5C_CHO_kinase"/>
    <property type="match status" value="1"/>
</dbReference>
<dbReference type="InterPro" id="IPR006003">
    <property type="entry name" value="FGGY_RbtK-like"/>
</dbReference>
<comment type="caution">
    <text evidence="6">The sequence shown here is derived from an EMBL/GenBank/DDBJ whole genome shotgun (WGS) entry which is preliminary data.</text>
</comment>
<dbReference type="CDD" id="cd07782">
    <property type="entry name" value="ASKHA_NBD_FGGY_D-RBK"/>
    <property type="match status" value="1"/>
</dbReference>
<name>A0A0W0CWT7_CANGB</name>
<dbReference type="AlphaFoldDB" id="A0A0W0CWT7"/>
<dbReference type="InterPro" id="IPR018485">
    <property type="entry name" value="FGGY_C"/>
</dbReference>
<dbReference type="VEuPathDB" id="FungiDB:CAGL0B01727g"/>
<feature type="domain" description="Carbohydrate kinase FGGY C-terminal" evidence="5">
    <location>
        <begin position="297"/>
        <end position="509"/>
    </location>
</feature>
<dbReference type="Gene3D" id="3.30.420.40">
    <property type="match status" value="1"/>
</dbReference>
<keyword evidence="2" id="KW-0808">Transferase</keyword>
<evidence type="ECO:0000256" key="3">
    <source>
        <dbReference type="ARBA" id="ARBA00022777"/>
    </source>
</evidence>
<dbReference type="GO" id="GO:0019321">
    <property type="term" value="P:pentose metabolic process"/>
    <property type="evidence" value="ECO:0007669"/>
    <property type="project" value="EnsemblFungi"/>
</dbReference>
<evidence type="ECO:0000313" key="6">
    <source>
        <dbReference type="EMBL" id="KTB03896.1"/>
    </source>
</evidence>
<dbReference type="PANTHER" id="PTHR43435:SF4">
    <property type="entry name" value="FGGY CARBOHYDRATE KINASE DOMAIN-CONTAINING PROTEIN"/>
    <property type="match status" value="1"/>
</dbReference>
<dbReference type="VEuPathDB" id="FungiDB:GVI51_B01595"/>
<dbReference type="Pfam" id="PF00370">
    <property type="entry name" value="FGGY_N"/>
    <property type="match status" value="1"/>
</dbReference>
<dbReference type="PIRSF" id="PIRSF000538">
    <property type="entry name" value="GlpK"/>
    <property type="match status" value="1"/>
</dbReference>
<comment type="similarity">
    <text evidence="1">Belongs to the FGGY kinase family.</text>
</comment>
<protein>
    <submittedName>
        <fullName evidence="6">Putative sugar kinase</fullName>
    </submittedName>
</protein>
<dbReference type="EMBL" id="LLZZ01000118">
    <property type="protein sequence ID" value="KTB03896.1"/>
    <property type="molecule type" value="Genomic_DNA"/>
</dbReference>
<keyword evidence="3 6" id="KW-0418">Kinase</keyword>